<organism evidence="2 3">
    <name type="scientific">Morella rubra</name>
    <name type="common">Chinese bayberry</name>
    <dbReference type="NCBI Taxonomy" id="262757"/>
    <lineage>
        <taxon>Eukaryota</taxon>
        <taxon>Viridiplantae</taxon>
        <taxon>Streptophyta</taxon>
        <taxon>Embryophyta</taxon>
        <taxon>Tracheophyta</taxon>
        <taxon>Spermatophyta</taxon>
        <taxon>Magnoliopsida</taxon>
        <taxon>eudicotyledons</taxon>
        <taxon>Gunneridae</taxon>
        <taxon>Pentapetalae</taxon>
        <taxon>rosids</taxon>
        <taxon>fabids</taxon>
        <taxon>Fagales</taxon>
        <taxon>Myricaceae</taxon>
        <taxon>Morella</taxon>
    </lineage>
</organism>
<feature type="transmembrane region" description="Helical" evidence="1">
    <location>
        <begin position="20"/>
        <end position="49"/>
    </location>
</feature>
<gene>
    <name evidence="2" type="ORF">CJ030_MR1G014165</name>
</gene>
<sequence>MDSQEGSSSKTEKKGLLSVLLRCSLALIFPMICFFALSFLLCFVAVSFANSSISNPISLPSQCKIVSSGE</sequence>
<keyword evidence="1" id="KW-0472">Membrane</keyword>
<dbReference type="EMBL" id="RXIC02000019">
    <property type="protein sequence ID" value="KAB1226458.1"/>
    <property type="molecule type" value="Genomic_DNA"/>
</dbReference>
<name>A0A6A1WRQ8_9ROSI</name>
<proteinExistence type="predicted"/>
<evidence type="ECO:0000313" key="3">
    <source>
        <dbReference type="Proteomes" id="UP000516437"/>
    </source>
</evidence>
<evidence type="ECO:0000313" key="2">
    <source>
        <dbReference type="EMBL" id="KAB1226458.1"/>
    </source>
</evidence>
<dbReference type="PANTHER" id="PTHR36779">
    <property type="entry name" value="OSJNBA0083N12.13 PROTEIN"/>
    <property type="match status" value="1"/>
</dbReference>
<accession>A0A6A1WRQ8</accession>
<dbReference type="PANTHER" id="PTHR36779:SF1">
    <property type="entry name" value="OS04G0600400 PROTEIN"/>
    <property type="match status" value="1"/>
</dbReference>
<keyword evidence="1" id="KW-0812">Transmembrane</keyword>
<evidence type="ECO:0000256" key="1">
    <source>
        <dbReference type="SAM" id="Phobius"/>
    </source>
</evidence>
<keyword evidence="3" id="KW-1185">Reference proteome</keyword>
<dbReference type="Proteomes" id="UP000516437">
    <property type="component" value="Chromosome 1"/>
</dbReference>
<comment type="caution">
    <text evidence="2">The sequence shown here is derived from an EMBL/GenBank/DDBJ whole genome shotgun (WGS) entry which is preliminary data.</text>
</comment>
<keyword evidence="1" id="KW-1133">Transmembrane helix</keyword>
<dbReference type="AlphaFoldDB" id="A0A6A1WRQ8"/>
<protein>
    <submittedName>
        <fullName evidence="2">Uncharacterized protein</fullName>
    </submittedName>
</protein>
<reference evidence="2 3" key="1">
    <citation type="journal article" date="2019" name="Plant Biotechnol. J.">
        <title>The red bayberry genome and genetic basis of sex determination.</title>
        <authorList>
            <person name="Jia H.M."/>
            <person name="Jia H.J."/>
            <person name="Cai Q.L."/>
            <person name="Wang Y."/>
            <person name="Zhao H.B."/>
            <person name="Yang W.F."/>
            <person name="Wang G.Y."/>
            <person name="Li Y.H."/>
            <person name="Zhan D.L."/>
            <person name="Shen Y.T."/>
            <person name="Niu Q.F."/>
            <person name="Chang L."/>
            <person name="Qiu J."/>
            <person name="Zhao L."/>
            <person name="Xie H.B."/>
            <person name="Fu W.Y."/>
            <person name="Jin J."/>
            <person name="Li X.W."/>
            <person name="Jiao Y."/>
            <person name="Zhou C.C."/>
            <person name="Tu T."/>
            <person name="Chai C.Y."/>
            <person name="Gao J.L."/>
            <person name="Fan L.J."/>
            <person name="van de Weg E."/>
            <person name="Wang J.Y."/>
            <person name="Gao Z.S."/>
        </authorList>
    </citation>
    <scope>NUCLEOTIDE SEQUENCE [LARGE SCALE GENOMIC DNA]</scope>
    <source>
        <tissue evidence="2">Leaves</tissue>
    </source>
</reference>